<keyword evidence="3" id="KW-1185">Reference proteome</keyword>
<evidence type="ECO:0000313" key="3">
    <source>
        <dbReference type="Proteomes" id="UP001210231"/>
    </source>
</evidence>
<evidence type="ECO:0000313" key="2">
    <source>
        <dbReference type="EMBL" id="MDA3615106.1"/>
    </source>
</evidence>
<organism evidence="2 3">
    <name type="scientific">Polluticaenibacter yanchengensis</name>
    <dbReference type="NCBI Taxonomy" id="3014562"/>
    <lineage>
        <taxon>Bacteria</taxon>
        <taxon>Pseudomonadati</taxon>
        <taxon>Bacteroidota</taxon>
        <taxon>Chitinophagia</taxon>
        <taxon>Chitinophagales</taxon>
        <taxon>Chitinophagaceae</taxon>
        <taxon>Polluticaenibacter</taxon>
    </lineage>
</organism>
<keyword evidence="1" id="KW-0732">Signal</keyword>
<accession>A0ABT4UJW2</accession>
<dbReference type="EMBL" id="JAQGEF010000010">
    <property type="protein sequence ID" value="MDA3615106.1"/>
    <property type="molecule type" value="Genomic_DNA"/>
</dbReference>
<protein>
    <recommendedName>
        <fullName evidence="4">DUF4142 domain-containing protein</fullName>
    </recommendedName>
</protein>
<feature type="chain" id="PRO_5045957691" description="DUF4142 domain-containing protein" evidence="1">
    <location>
        <begin position="21"/>
        <end position="185"/>
    </location>
</feature>
<reference evidence="2 3" key="1">
    <citation type="submission" date="2022-12" db="EMBL/GenBank/DDBJ databases">
        <title>Chitinophagaceae gen. sp. nov., a new member of the family Chitinophagaceae, isolated from soil in a chemical factory.</title>
        <authorList>
            <person name="Ke Z."/>
        </authorList>
    </citation>
    <scope>NUCLEOTIDE SEQUENCE [LARGE SCALE GENOMIC DNA]</scope>
    <source>
        <strain evidence="2 3">LY-5</strain>
    </source>
</reference>
<dbReference type="Proteomes" id="UP001210231">
    <property type="component" value="Unassembled WGS sequence"/>
</dbReference>
<dbReference type="RefSeq" id="WP_407031430.1">
    <property type="nucleotide sequence ID" value="NZ_JAQGEF010000010.1"/>
</dbReference>
<proteinExistence type="predicted"/>
<evidence type="ECO:0008006" key="4">
    <source>
        <dbReference type="Google" id="ProtNLM"/>
    </source>
</evidence>
<gene>
    <name evidence="2" type="ORF">O3P16_09825</name>
</gene>
<dbReference type="PROSITE" id="PS51257">
    <property type="entry name" value="PROKAR_LIPOPROTEIN"/>
    <property type="match status" value="1"/>
</dbReference>
<evidence type="ECO:0000256" key="1">
    <source>
        <dbReference type="SAM" id="SignalP"/>
    </source>
</evidence>
<feature type="signal peptide" evidence="1">
    <location>
        <begin position="1"/>
        <end position="20"/>
    </location>
</feature>
<comment type="caution">
    <text evidence="2">The sequence shown here is derived from an EMBL/GenBank/DDBJ whole genome shotgun (WGS) entry which is preliminary data.</text>
</comment>
<sequence length="185" mass="20927">MRNIKIGVFASLLLLLVACNNNQPVGKDGKVYRSAIEYNDAIIKNQVGFANNYLSVLNKHQVLSEQTLEDLKKLSSEAALSSKIIESMPAYKGDSSFRDAGVELLNFYSHFLLDEFSTIVKLRMLAGDSITHQYTDSINMLTAKVKKQEVELDEKFQRSQKAFAQKNGFRLDPEKSQEMLKKGRE</sequence>
<name>A0ABT4UJW2_9BACT</name>